<dbReference type="EMBL" id="JACTNZ010000013">
    <property type="protein sequence ID" value="KAG5514204.1"/>
    <property type="molecule type" value="Genomic_DNA"/>
</dbReference>
<comment type="caution">
    <text evidence="2">The sequence shown here is derived from an EMBL/GenBank/DDBJ whole genome shotgun (WGS) entry which is preliminary data.</text>
</comment>
<name>A0AAV6HJM2_9ERIC</name>
<proteinExistence type="predicted"/>
<protein>
    <submittedName>
        <fullName evidence="2">Uncharacterized protein</fullName>
    </submittedName>
</protein>
<evidence type="ECO:0000313" key="2">
    <source>
        <dbReference type="EMBL" id="KAG5514204.1"/>
    </source>
</evidence>
<evidence type="ECO:0000256" key="1">
    <source>
        <dbReference type="SAM" id="MobiDB-lite"/>
    </source>
</evidence>
<dbReference type="AlphaFoldDB" id="A0AAV6HJM2"/>
<reference evidence="2 3" key="1">
    <citation type="submission" date="2020-08" db="EMBL/GenBank/DDBJ databases">
        <title>Plant Genome Project.</title>
        <authorList>
            <person name="Zhang R.-G."/>
        </authorList>
    </citation>
    <scope>NUCLEOTIDE SEQUENCE [LARGE SCALE GENOMIC DNA]</scope>
    <source>
        <strain evidence="2">WSP0</strain>
        <tissue evidence="2">Leaf</tissue>
    </source>
</reference>
<accession>A0AAV6HJM2</accession>
<keyword evidence="3" id="KW-1185">Reference proteome</keyword>
<dbReference type="Proteomes" id="UP000823749">
    <property type="component" value="Chromosome 13"/>
</dbReference>
<evidence type="ECO:0000313" key="3">
    <source>
        <dbReference type="Proteomes" id="UP000823749"/>
    </source>
</evidence>
<feature type="region of interest" description="Disordered" evidence="1">
    <location>
        <begin position="1"/>
        <end position="52"/>
    </location>
</feature>
<sequence length="120" mass="13396">MFYWRGQEKMAAPAEQVKLGVGGSKLEDSNYKPQRNPPSNPAQVPHQARDDQVIDSKKAAEIYGGVLVVDRRARDQPIDSYEAAKRYGGILVVDNPVTAAEKYSGQLVKYQSTKARMPFR</sequence>
<gene>
    <name evidence="2" type="ORF">RHGRI_035563</name>
</gene>
<organism evidence="2 3">
    <name type="scientific">Rhododendron griersonianum</name>
    <dbReference type="NCBI Taxonomy" id="479676"/>
    <lineage>
        <taxon>Eukaryota</taxon>
        <taxon>Viridiplantae</taxon>
        <taxon>Streptophyta</taxon>
        <taxon>Embryophyta</taxon>
        <taxon>Tracheophyta</taxon>
        <taxon>Spermatophyta</taxon>
        <taxon>Magnoliopsida</taxon>
        <taxon>eudicotyledons</taxon>
        <taxon>Gunneridae</taxon>
        <taxon>Pentapetalae</taxon>
        <taxon>asterids</taxon>
        <taxon>Ericales</taxon>
        <taxon>Ericaceae</taxon>
        <taxon>Ericoideae</taxon>
        <taxon>Rhodoreae</taxon>
        <taxon>Rhododendron</taxon>
    </lineage>
</organism>